<evidence type="ECO:0008006" key="4">
    <source>
        <dbReference type="Google" id="ProtNLM"/>
    </source>
</evidence>
<dbReference type="InterPro" id="IPR036691">
    <property type="entry name" value="Endo/exonu/phosph_ase_sf"/>
</dbReference>
<protein>
    <recommendedName>
        <fullName evidence="4">Endonuclease/exonuclease/phosphatase domain-containing protein</fullName>
    </recommendedName>
</protein>
<evidence type="ECO:0000313" key="2">
    <source>
        <dbReference type="EMBL" id="ETN73233.1"/>
    </source>
</evidence>
<gene>
    <name evidence="2" type="ORF">NECAME_18442</name>
</gene>
<dbReference type="Proteomes" id="UP000053676">
    <property type="component" value="Unassembled WGS sequence"/>
</dbReference>
<reference evidence="3" key="1">
    <citation type="journal article" date="2014" name="Nat. Genet.">
        <title>Genome of the human hookworm Necator americanus.</title>
        <authorList>
            <person name="Tang Y.T."/>
            <person name="Gao X."/>
            <person name="Rosa B.A."/>
            <person name="Abubucker S."/>
            <person name="Hallsworth-Pepin K."/>
            <person name="Martin J."/>
            <person name="Tyagi R."/>
            <person name="Heizer E."/>
            <person name="Zhang X."/>
            <person name="Bhonagiri-Palsikar V."/>
            <person name="Minx P."/>
            <person name="Warren W.C."/>
            <person name="Wang Q."/>
            <person name="Zhan B."/>
            <person name="Hotez P.J."/>
            <person name="Sternberg P.W."/>
            <person name="Dougall A."/>
            <person name="Gaze S.T."/>
            <person name="Mulvenna J."/>
            <person name="Sotillo J."/>
            <person name="Ranganathan S."/>
            <person name="Rabelo E.M."/>
            <person name="Wilson R.K."/>
            <person name="Felgner P.L."/>
            <person name="Bethony J."/>
            <person name="Hawdon J.M."/>
            <person name="Gasser R.B."/>
            <person name="Loukas A."/>
            <person name="Mitreva M."/>
        </authorList>
    </citation>
    <scope>NUCLEOTIDE SEQUENCE [LARGE SCALE GENOMIC DNA]</scope>
</reference>
<dbReference type="EMBL" id="KI661406">
    <property type="protein sequence ID" value="ETN73233.1"/>
    <property type="molecule type" value="Genomic_DNA"/>
</dbReference>
<dbReference type="KEGG" id="nai:NECAME_18442"/>
<organism evidence="2 3">
    <name type="scientific">Necator americanus</name>
    <name type="common">Human hookworm</name>
    <dbReference type="NCBI Taxonomy" id="51031"/>
    <lineage>
        <taxon>Eukaryota</taxon>
        <taxon>Metazoa</taxon>
        <taxon>Ecdysozoa</taxon>
        <taxon>Nematoda</taxon>
        <taxon>Chromadorea</taxon>
        <taxon>Rhabditida</taxon>
        <taxon>Rhabditina</taxon>
        <taxon>Rhabditomorpha</taxon>
        <taxon>Strongyloidea</taxon>
        <taxon>Ancylostomatidae</taxon>
        <taxon>Bunostominae</taxon>
        <taxon>Necator</taxon>
    </lineage>
</organism>
<feature type="region of interest" description="Disordered" evidence="1">
    <location>
        <begin position="114"/>
        <end position="134"/>
    </location>
</feature>
<evidence type="ECO:0000256" key="1">
    <source>
        <dbReference type="SAM" id="MobiDB-lite"/>
    </source>
</evidence>
<dbReference type="AlphaFoldDB" id="W2SUN6"/>
<evidence type="ECO:0000313" key="3">
    <source>
        <dbReference type="Proteomes" id="UP000053676"/>
    </source>
</evidence>
<accession>W2SUN6</accession>
<name>W2SUN6_NECAM</name>
<feature type="compositionally biased region" description="Basic and acidic residues" evidence="1">
    <location>
        <begin position="125"/>
        <end position="134"/>
    </location>
</feature>
<keyword evidence="3" id="KW-1185">Reference proteome</keyword>
<dbReference type="OrthoDB" id="10071381at2759"/>
<sequence>MAICTYNARMLASDVAIENLMMQARKLKYDVLGVNETKRRHPPNAVYETGEELFLGTCDSRGVGGVGILMNTSRLRSNIKQRRRRSRSFLYGPEELLPRRSCLLHGHNWRFQRQEWPKKNTGGTSHRDPRPTME</sequence>
<proteinExistence type="predicted"/>
<dbReference type="SUPFAM" id="SSF56219">
    <property type="entry name" value="DNase I-like"/>
    <property type="match status" value="1"/>
</dbReference>